<evidence type="ECO:0000313" key="4">
    <source>
        <dbReference type="EMBL" id="MDR7279035.1"/>
    </source>
</evidence>
<name>A0AAE3YSV7_9ACTN</name>
<dbReference type="InterPro" id="IPR002818">
    <property type="entry name" value="DJ-1/PfpI"/>
</dbReference>
<dbReference type="Pfam" id="PF01965">
    <property type="entry name" value="DJ-1_PfpI"/>
    <property type="match status" value="1"/>
</dbReference>
<dbReference type="InterPro" id="IPR018060">
    <property type="entry name" value="HTH_AraC"/>
</dbReference>
<dbReference type="PANTHER" id="PTHR43130:SF3">
    <property type="entry name" value="HTH-TYPE TRANSCRIPTIONAL REGULATOR RV1931C"/>
    <property type="match status" value="1"/>
</dbReference>
<dbReference type="Proteomes" id="UP001183643">
    <property type="component" value="Unassembled WGS sequence"/>
</dbReference>
<accession>A0AAE3YSV7</accession>
<gene>
    <name evidence="4" type="ORF">J2S41_005813</name>
</gene>
<dbReference type="GO" id="GO:0043565">
    <property type="term" value="F:sequence-specific DNA binding"/>
    <property type="evidence" value="ECO:0007669"/>
    <property type="project" value="InterPro"/>
</dbReference>
<comment type="caution">
    <text evidence="4">The sequence shown here is derived from an EMBL/GenBank/DDBJ whole genome shotgun (WGS) entry which is preliminary data.</text>
</comment>
<reference evidence="4" key="1">
    <citation type="submission" date="2023-07" db="EMBL/GenBank/DDBJ databases">
        <title>Sequencing the genomes of 1000 actinobacteria strains.</title>
        <authorList>
            <person name="Klenk H.-P."/>
        </authorList>
    </citation>
    <scope>NUCLEOTIDE SEQUENCE</scope>
    <source>
        <strain evidence="4">DSM 44707</strain>
    </source>
</reference>
<evidence type="ECO:0000259" key="3">
    <source>
        <dbReference type="PROSITE" id="PS01124"/>
    </source>
</evidence>
<dbReference type="GO" id="GO:0003700">
    <property type="term" value="F:DNA-binding transcription factor activity"/>
    <property type="evidence" value="ECO:0007669"/>
    <property type="project" value="InterPro"/>
</dbReference>
<dbReference type="SUPFAM" id="SSF46689">
    <property type="entry name" value="Homeodomain-like"/>
    <property type="match status" value="2"/>
</dbReference>
<dbReference type="InterPro" id="IPR009057">
    <property type="entry name" value="Homeodomain-like_sf"/>
</dbReference>
<dbReference type="SMART" id="SM00342">
    <property type="entry name" value="HTH_ARAC"/>
    <property type="match status" value="1"/>
</dbReference>
<dbReference type="AlphaFoldDB" id="A0AAE3YSV7"/>
<dbReference type="PANTHER" id="PTHR43130">
    <property type="entry name" value="ARAC-FAMILY TRANSCRIPTIONAL REGULATOR"/>
    <property type="match status" value="1"/>
</dbReference>
<protein>
    <submittedName>
        <fullName evidence="4">Transcriptional regulator GlxA family with amidase domain</fullName>
    </submittedName>
</protein>
<keyword evidence="2" id="KW-0804">Transcription</keyword>
<dbReference type="Gene3D" id="3.40.50.880">
    <property type="match status" value="1"/>
</dbReference>
<keyword evidence="5" id="KW-1185">Reference proteome</keyword>
<sequence>MPSDDSRHAVAVLALDGVVTFDLGTAVQLFRAARDASDRRLYRTRVCTPHGRAVRAAAGILTAPEDGAGLELLATADTIVVPGVDSGPPVTDGTLAPDVVDALRTAHARGARIVSICTASMVLAAAGLLDGRPATTHWGWVDTFRRLYPRVRLDPDVLFVDDGSVLTSAGVAAGIDLCLHIIRTDHGSQVANRAARRCVVPSWREGGQAQYIERPVPVSPAGADTAATRAWALERLETPLSLPELAGHARMSVRTFTRRFREETGVSPNRWLLQRRLDLARQLLESTSLTVDQVARRCGLGTATSLRQHLHAAIGVAPSAYRRAFRRAEAA</sequence>
<dbReference type="InterPro" id="IPR052158">
    <property type="entry name" value="INH-QAR"/>
</dbReference>
<dbReference type="SUPFAM" id="SSF52317">
    <property type="entry name" value="Class I glutamine amidotransferase-like"/>
    <property type="match status" value="1"/>
</dbReference>
<feature type="domain" description="HTH araC/xylS-type" evidence="3">
    <location>
        <begin position="226"/>
        <end position="324"/>
    </location>
</feature>
<evidence type="ECO:0000256" key="2">
    <source>
        <dbReference type="ARBA" id="ARBA00023163"/>
    </source>
</evidence>
<organism evidence="4 5">
    <name type="scientific">Catenuloplanes atrovinosus</name>
    <dbReference type="NCBI Taxonomy" id="137266"/>
    <lineage>
        <taxon>Bacteria</taxon>
        <taxon>Bacillati</taxon>
        <taxon>Actinomycetota</taxon>
        <taxon>Actinomycetes</taxon>
        <taxon>Micromonosporales</taxon>
        <taxon>Micromonosporaceae</taxon>
        <taxon>Catenuloplanes</taxon>
    </lineage>
</organism>
<dbReference type="Gene3D" id="1.10.10.60">
    <property type="entry name" value="Homeodomain-like"/>
    <property type="match status" value="1"/>
</dbReference>
<evidence type="ECO:0000256" key="1">
    <source>
        <dbReference type="ARBA" id="ARBA00023015"/>
    </source>
</evidence>
<dbReference type="CDD" id="cd03137">
    <property type="entry name" value="GATase1_AraC_1"/>
    <property type="match status" value="1"/>
</dbReference>
<dbReference type="InterPro" id="IPR029062">
    <property type="entry name" value="Class_I_gatase-like"/>
</dbReference>
<dbReference type="EMBL" id="JAVDYB010000001">
    <property type="protein sequence ID" value="MDR7279035.1"/>
    <property type="molecule type" value="Genomic_DNA"/>
</dbReference>
<dbReference type="PROSITE" id="PS01124">
    <property type="entry name" value="HTH_ARAC_FAMILY_2"/>
    <property type="match status" value="1"/>
</dbReference>
<evidence type="ECO:0000313" key="5">
    <source>
        <dbReference type="Proteomes" id="UP001183643"/>
    </source>
</evidence>
<proteinExistence type="predicted"/>
<keyword evidence="1" id="KW-0805">Transcription regulation</keyword>
<dbReference type="Pfam" id="PF12833">
    <property type="entry name" value="HTH_18"/>
    <property type="match status" value="1"/>
</dbReference>